<dbReference type="SUPFAM" id="SSF51197">
    <property type="entry name" value="Clavaminate synthase-like"/>
    <property type="match status" value="1"/>
</dbReference>
<proteinExistence type="predicted"/>
<keyword evidence="3" id="KW-1185">Reference proteome</keyword>
<reference evidence="2 3" key="1">
    <citation type="submission" date="2016-11" db="EMBL/GenBank/DDBJ databases">
        <title>The macronuclear genome of Stentor coeruleus: a giant cell with tiny introns.</title>
        <authorList>
            <person name="Slabodnick M."/>
            <person name="Ruby J.G."/>
            <person name="Reiff S.B."/>
            <person name="Swart E.C."/>
            <person name="Gosai S."/>
            <person name="Prabakaran S."/>
            <person name="Witkowska E."/>
            <person name="Larue G.E."/>
            <person name="Fisher S."/>
            <person name="Freeman R.M."/>
            <person name="Gunawardena J."/>
            <person name="Chu W."/>
            <person name="Stover N.A."/>
            <person name="Gregory B.D."/>
            <person name="Nowacki M."/>
            <person name="Derisi J."/>
            <person name="Roy S.W."/>
            <person name="Marshall W.F."/>
            <person name="Sood P."/>
        </authorList>
    </citation>
    <scope>NUCLEOTIDE SEQUENCE [LARGE SCALE GENOMIC DNA]</scope>
    <source>
        <strain evidence="2">WM001</strain>
    </source>
</reference>
<dbReference type="GO" id="GO:0046872">
    <property type="term" value="F:metal ion binding"/>
    <property type="evidence" value="ECO:0007669"/>
    <property type="project" value="UniProtKB-ARBA"/>
</dbReference>
<dbReference type="Gene3D" id="2.60.120.620">
    <property type="entry name" value="q2cbj1_9rhob like domain"/>
    <property type="match status" value="1"/>
</dbReference>
<evidence type="ECO:0008006" key="4">
    <source>
        <dbReference type="Google" id="ProtNLM"/>
    </source>
</evidence>
<organism evidence="2 3">
    <name type="scientific">Stentor coeruleus</name>
    <dbReference type="NCBI Taxonomy" id="5963"/>
    <lineage>
        <taxon>Eukaryota</taxon>
        <taxon>Sar</taxon>
        <taxon>Alveolata</taxon>
        <taxon>Ciliophora</taxon>
        <taxon>Postciliodesmatophora</taxon>
        <taxon>Heterotrichea</taxon>
        <taxon>Heterotrichida</taxon>
        <taxon>Stentoridae</taxon>
        <taxon>Stentor</taxon>
    </lineage>
</organism>
<dbReference type="AlphaFoldDB" id="A0A1R2B4D4"/>
<dbReference type="Pfam" id="PF05721">
    <property type="entry name" value="PhyH"/>
    <property type="match status" value="1"/>
</dbReference>
<name>A0A1R2B4D4_9CILI</name>
<dbReference type="InterPro" id="IPR008775">
    <property type="entry name" value="Phytyl_CoA_dOase-like"/>
</dbReference>
<comment type="cofactor">
    <cofactor evidence="1">
        <name>Fe cation</name>
        <dbReference type="ChEBI" id="CHEBI:24875"/>
    </cofactor>
</comment>
<dbReference type="PANTHER" id="PTHR20883">
    <property type="entry name" value="PHYTANOYL-COA DIOXYGENASE DOMAIN CONTAINING 1"/>
    <property type="match status" value="1"/>
</dbReference>
<dbReference type="OrthoDB" id="445007at2759"/>
<comment type="caution">
    <text evidence="2">The sequence shown here is derived from an EMBL/GenBank/DDBJ whole genome shotgun (WGS) entry which is preliminary data.</text>
</comment>
<evidence type="ECO:0000313" key="2">
    <source>
        <dbReference type="EMBL" id="OMJ71535.1"/>
    </source>
</evidence>
<protein>
    <recommendedName>
        <fullName evidence="4">Phytanoyl-CoA dioxygenase</fullName>
    </recommendedName>
</protein>
<evidence type="ECO:0000256" key="1">
    <source>
        <dbReference type="ARBA" id="ARBA00001962"/>
    </source>
</evidence>
<dbReference type="GO" id="GO:0016491">
    <property type="term" value="F:oxidoreductase activity"/>
    <property type="evidence" value="ECO:0007669"/>
    <property type="project" value="UniProtKB-ARBA"/>
</dbReference>
<dbReference type="EMBL" id="MPUH01000980">
    <property type="protein sequence ID" value="OMJ71535.1"/>
    <property type="molecule type" value="Genomic_DNA"/>
</dbReference>
<sequence length="276" mass="31833">MLAKIPKSLFSTSSLRYLTKEQVKSYEEEGYLVIKDMLPRQIKENLPKLSSSLEELPETPGKWMKYYEVDRKTGKRLLCRIENFLPYSAELKDIAYGLITDISSDLFGEQAVIYKEKINFKFPQGNGFNAHQDQPAFVSFGIDKLLTVLLPIDPNTRTSGGLDMARKLHQERKIYSQNSDGAIRTDIEAKMNWIPVDGNAGDLIFFDSFAPHRSDINISNFTRRNLYLTYNPLSLGSFRDRYYEEKRRLFPPECERDPTKDYSEGAKVFNVANPIK</sequence>
<dbReference type="Proteomes" id="UP000187209">
    <property type="component" value="Unassembled WGS sequence"/>
</dbReference>
<evidence type="ECO:0000313" key="3">
    <source>
        <dbReference type="Proteomes" id="UP000187209"/>
    </source>
</evidence>
<accession>A0A1R2B4D4</accession>
<gene>
    <name evidence="2" type="ORF">SteCoe_30207</name>
</gene>
<dbReference type="PANTHER" id="PTHR20883:SF48">
    <property type="entry name" value="ECTOINE DIOXYGENASE"/>
    <property type="match status" value="1"/>
</dbReference>